<evidence type="ECO:0000256" key="1">
    <source>
        <dbReference type="SAM" id="MobiDB-lite"/>
    </source>
</evidence>
<proteinExistence type="predicted"/>
<protein>
    <submittedName>
        <fullName evidence="2">Uncharacterized protein</fullName>
    </submittedName>
</protein>
<evidence type="ECO:0000313" key="2">
    <source>
        <dbReference type="EMBL" id="KAL3123048.1"/>
    </source>
</evidence>
<evidence type="ECO:0000313" key="3">
    <source>
        <dbReference type="Proteomes" id="UP001620626"/>
    </source>
</evidence>
<dbReference type="AlphaFoldDB" id="A0ABD2M6B3"/>
<keyword evidence="3" id="KW-1185">Reference proteome</keyword>
<dbReference type="EMBL" id="JBICBT010000114">
    <property type="protein sequence ID" value="KAL3123048.1"/>
    <property type="molecule type" value="Genomic_DNA"/>
</dbReference>
<name>A0ABD2M6B3_9BILA</name>
<organism evidence="2 3">
    <name type="scientific">Heterodera trifolii</name>
    <dbReference type="NCBI Taxonomy" id="157864"/>
    <lineage>
        <taxon>Eukaryota</taxon>
        <taxon>Metazoa</taxon>
        <taxon>Ecdysozoa</taxon>
        <taxon>Nematoda</taxon>
        <taxon>Chromadorea</taxon>
        <taxon>Rhabditida</taxon>
        <taxon>Tylenchina</taxon>
        <taxon>Tylenchomorpha</taxon>
        <taxon>Tylenchoidea</taxon>
        <taxon>Heteroderidae</taxon>
        <taxon>Heteroderinae</taxon>
        <taxon>Heterodera</taxon>
    </lineage>
</organism>
<dbReference type="Proteomes" id="UP001620626">
    <property type="component" value="Unassembled WGS sequence"/>
</dbReference>
<gene>
    <name evidence="2" type="ORF">niasHT_001248</name>
</gene>
<feature type="compositionally biased region" description="Basic and acidic residues" evidence="1">
    <location>
        <begin position="1"/>
        <end position="24"/>
    </location>
</feature>
<accession>A0ABD2M6B3</accession>
<feature type="region of interest" description="Disordered" evidence="1">
    <location>
        <begin position="1"/>
        <end position="44"/>
    </location>
</feature>
<sequence>MVKRKTDTERKSERTKVAGEERSTEQNSSSSSSRKEEEQITSHERRWRLICPGVGVSYFRPQQKPKGVVPVAVVLRFNHELDGE</sequence>
<feature type="compositionally biased region" description="Basic and acidic residues" evidence="1">
    <location>
        <begin position="33"/>
        <end position="44"/>
    </location>
</feature>
<reference evidence="2 3" key="1">
    <citation type="submission" date="2024-10" db="EMBL/GenBank/DDBJ databases">
        <authorList>
            <person name="Kim D."/>
        </authorList>
    </citation>
    <scope>NUCLEOTIDE SEQUENCE [LARGE SCALE GENOMIC DNA]</scope>
    <source>
        <strain evidence="2">BH-2024</strain>
    </source>
</reference>
<comment type="caution">
    <text evidence="2">The sequence shown here is derived from an EMBL/GenBank/DDBJ whole genome shotgun (WGS) entry which is preliminary data.</text>
</comment>